<reference evidence="2 3" key="1">
    <citation type="journal article" date="2008" name="Int. J. Syst. Evol. Microbiol.">
        <title>Nocardioides daphniae sp. nov., isolated from Daphnia cucullata (Crustacea: Cladocera).</title>
        <authorList>
            <person name="Toth E.M."/>
            <person name="Keki Z."/>
            <person name="Homonnay Z.G."/>
            <person name="Borsodi A.K."/>
            <person name="Marialigeti K."/>
            <person name="Schumann P."/>
        </authorList>
    </citation>
    <scope>NUCLEOTIDE SEQUENCE [LARGE SCALE GENOMIC DNA]</scope>
    <source>
        <strain evidence="2 3">JCM 16608</strain>
    </source>
</reference>
<dbReference type="SUPFAM" id="SSF49899">
    <property type="entry name" value="Concanavalin A-like lectins/glucanases"/>
    <property type="match status" value="1"/>
</dbReference>
<dbReference type="EMBL" id="CP038462">
    <property type="protein sequence ID" value="QCC78240.1"/>
    <property type="molecule type" value="Genomic_DNA"/>
</dbReference>
<feature type="domain" description="GH16" evidence="1">
    <location>
        <begin position="148"/>
        <end position="425"/>
    </location>
</feature>
<evidence type="ECO:0000313" key="2">
    <source>
        <dbReference type="EMBL" id="QCC78240.1"/>
    </source>
</evidence>
<proteinExistence type="predicted"/>
<dbReference type="PANTHER" id="PTHR10963">
    <property type="entry name" value="GLYCOSYL HYDROLASE-RELATED"/>
    <property type="match status" value="1"/>
</dbReference>
<dbReference type="KEGG" id="ndp:E2C04_15505"/>
<dbReference type="Proteomes" id="UP000297025">
    <property type="component" value="Chromosome"/>
</dbReference>
<dbReference type="Pfam" id="PF00722">
    <property type="entry name" value="Glyco_hydro_16"/>
    <property type="match status" value="1"/>
</dbReference>
<organism evidence="2 3">
    <name type="scientific">Nocardioides daphniae</name>
    <dbReference type="NCBI Taxonomy" id="402297"/>
    <lineage>
        <taxon>Bacteria</taxon>
        <taxon>Bacillati</taxon>
        <taxon>Actinomycetota</taxon>
        <taxon>Actinomycetes</taxon>
        <taxon>Propionibacteriales</taxon>
        <taxon>Nocardioidaceae</taxon>
        <taxon>Nocardioides</taxon>
    </lineage>
</organism>
<dbReference type="CDD" id="cd00413">
    <property type="entry name" value="Glyco_hydrolase_16"/>
    <property type="match status" value="1"/>
</dbReference>
<keyword evidence="2" id="KW-0378">Hydrolase</keyword>
<dbReference type="PROSITE" id="PS51762">
    <property type="entry name" value="GH16_2"/>
    <property type="match status" value="1"/>
</dbReference>
<name>A0A4P7UDC7_9ACTN</name>
<accession>A0A4P7UDC7</accession>
<dbReference type="AlphaFoldDB" id="A0A4P7UDC7"/>
<dbReference type="Gene3D" id="2.60.120.200">
    <property type="match status" value="1"/>
</dbReference>
<gene>
    <name evidence="2" type="ORF">E2C04_15505</name>
</gene>
<dbReference type="PANTHER" id="PTHR10963:SF60">
    <property type="entry name" value="GRAM-NEGATIVE BACTERIA-BINDING PROTEIN 1-RELATED"/>
    <property type="match status" value="1"/>
</dbReference>
<sequence length="428" mass="46910">MRGARPLRRLCAQSRPAGRHGQAQPSRGNLLSTARLAALLVGLILPVSGMAFSPALAGPAPADAPGGPVSLRVLPPISQPGARATSADKAKVVLITRVKPRRAAAVRLQVRTSSGWRTIKKARTDSKGTYVFRAALRRGKGAATYRVRSGGNASSPVSTTRWLTPSFSDSFGGRKLKKAWTHRGTSYNPAVRRCSRADKRATKVGGGVLRLSVMKDPKRKKKCVAASNGVFGKYVYRLNGHVGTQESYTFTYGVAAARVKFPRQSGQHGAFWLQVDSPDLRKVNAKRNGTEMDVVESYGADMGAAEKSLGLGTGVHRYVKRNGQFTTVSDGGYVKNAAQYLSGRNDSFWGRYHVFSVEWTPRYYIYRIDGKEYWRTHKGISGTPQFPILSNLSSDYELGRLKNGDKDLPQHMKVDWLRVWETGPGAKR</sequence>
<dbReference type="GO" id="GO:0004553">
    <property type="term" value="F:hydrolase activity, hydrolyzing O-glycosyl compounds"/>
    <property type="evidence" value="ECO:0007669"/>
    <property type="project" value="InterPro"/>
</dbReference>
<evidence type="ECO:0000313" key="3">
    <source>
        <dbReference type="Proteomes" id="UP000297025"/>
    </source>
</evidence>
<dbReference type="GO" id="GO:0005975">
    <property type="term" value="P:carbohydrate metabolic process"/>
    <property type="evidence" value="ECO:0007669"/>
    <property type="project" value="InterPro"/>
</dbReference>
<dbReference type="InterPro" id="IPR013320">
    <property type="entry name" value="ConA-like_dom_sf"/>
</dbReference>
<evidence type="ECO:0000259" key="1">
    <source>
        <dbReference type="PROSITE" id="PS51762"/>
    </source>
</evidence>
<dbReference type="InterPro" id="IPR000757">
    <property type="entry name" value="Beta-glucanase-like"/>
</dbReference>
<dbReference type="InterPro" id="IPR050546">
    <property type="entry name" value="Glycosyl_Hydrlase_16"/>
</dbReference>
<protein>
    <submittedName>
        <fullName evidence="2">Glycosyl hydrolase family protein</fullName>
    </submittedName>
</protein>